<dbReference type="Proteomes" id="UP000231553">
    <property type="component" value="Unassembled WGS sequence"/>
</dbReference>
<feature type="domain" description="Putative DNA-binding" evidence="1">
    <location>
        <begin position="6"/>
        <end position="95"/>
    </location>
</feature>
<evidence type="ECO:0000313" key="2">
    <source>
        <dbReference type="EMBL" id="PJE34856.1"/>
    </source>
</evidence>
<accession>A0A2M8IWE6</accession>
<protein>
    <submittedName>
        <fullName evidence="2">DUF2063 domain-containing protein</fullName>
    </submittedName>
</protein>
<evidence type="ECO:0000313" key="3">
    <source>
        <dbReference type="Proteomes" id="UP000231553"/>
    </source>
</evidence>
<proteinExistence type="predicted"/>
<keyword evidence="3" id="KW-1185">Reference proteome</keyword>
<dbReference type="EMBL" id="PGTB01000134">
    <property type="protein sequence ID" value="PJE34856.1"/>
    <property type="molecule type" value="Genomic_DNA"/>
</dbReference>
<dbReference type="AlphaFoldDB" id="A0A2M8IWE6"/>
<dbReference type="RefSeq" id="WP_100164221.1">
    <property type="nucleotide sequence ID" value="NZ_PGTB01000134.1"/>
</dbReference>
<evidence type="ECO:0000259" key="1">
    <source>
        <dbReference type="Pfam" id="PF09836"/>
    </source>
</evidence>
<reference evidence="2 3" key="1">
    <citation type="journal article" date="2018" name="Int. J. Syst. Evol. Microbiol.">
        <title>Pseudooceanicola lipolyticus sp. nov., a marine alphaproteobacterium, reclassification of Oceanicola flagellatus as Pseudooceanicola flagellatus comb. nov. and emended description of the genus Pseudooceanicola.</title>
        <authorList>
            <person name="Huang M.-M."/>
            <person name="Guo L.-L."/>
            <person name="Wu Y.-H."/>
            <person name="Lai Q.-L."/>
            <person name="Shao Z.-Z."/>
            <person name="Wang C.-S."/>
            <person name="Wu M."/>
            <person name="Xu X.-W."/>
        </authorList>
    </citation>
    <scope>NUCLEOTIDE SEQUENCE [LARGE SCALE GENOMIC DNA]</scope>
    <source>
        <strain evidence="2 3">157</strain>
    </source>
</reference>
<dbReference type="OrthoDB" id="4146344at2"/>
<dbReference type="InterPro" id="IPR018640">
    <property type="entry name" value="DUF2063"/>
</dbReference>
<dbReference type="InterPro" id="IPR044922">
    <property type="entry name" value="DUF2063_N_sf"/>
</dbReference>
<comment type="caution">
    <text evidence="2">The sequence shown here is derived from an EMBL/GenBank/DDBJ whole genome shotgun (WGS) entry which is preliminary data.</text>
</comment>
<sequence length="254" mass="27314">MSGREDQFAAALLDPARPVPEALRDGATRPAGRRFDVYRNNVTVSLIEALETGFPTVARLLGGDNMKGLARLYLRANPPESPLMMHYGSGFPEFLASRNDLAHLGYLPDMARLDLALRRSYHAADAAPVDAAVLAEMPPDQLMQARVTLAPALELLRSDWPVHDIWRFATQDGAPKPRAEAQDVVVLRPEYDPIPQLLRAGAATWIAALGQGLSFGAAYDAAQAEAAAFDLSASLALLLQGGALTSLTTDQKTS</sequence>
<name>A0A2M8IWE6_9RHOB</name>
<gene>
    <name evidence="2" type="ORF">CVM52_20160</name>
</gene>
<dbReference type="Pfam" id="PF09836">
    <property type="entry name" value="DUF2063"/>
    <property type="match status" value="1"/>
</dbReference>
<organism evidence="2 3">
    <name type="scientific">Pseudooceanicola lipolyticus</name>
    <dbReference type="NCBI Taxonomy" id="2029104"/>
    <lineage>
        <taxon>Bacteria</taxon>
        <taxon>Pseudomonadati</taxon>
        <taxon>Pseudomonadota</taxon>
        <taxon>Alphaproteobacteria</taxon>
        <taxon>Rhodobacterales</taxon>
        <taxon>Paracoccaceae</taxon>
        <taxon>Pseudooceanicola</taxon>
    </lineage>
</organism>
<dbReference type="Gene3D" id="1.10.150.690">
    <property type="entry name" value="DUF2063"/>
    <property type="match status" value="1"/>
</dbReference>